<dbReference type="PANTHER" id="PTHR33406">
    <property type="entry name" value="MEMBRANE PROTEIN MJ1562-RELATED"/>
    <property type="match status" value="1"/>
</dbReference>
<feature type="transmembrane region" description="Helical" evidence="7">
    <location>
        <begin position="727"/>
        <end position="750"/>
    </location>
</feature>
<evidence type="ECO:0000256" key="7">
    <source>
        <dbReference type="SAM" id="Phobius"/>
    </source>
</evidence>
<dbReference type="AlphaFoldDB" id="A0A5E4Z4F8"/>
<keyword evidence="10" id="KW-1185">Reference proteome</keyword>
<dbReference type="Gene3D" id="1.20.1640.10">
    <property type="entry name" value="Multidrug efflux transporter AcrB transmembrane domain"/>
    <property type="match status" value="2"/>
</dbReference>
<feature type="transmembrane region" description="Helical" evidence="7">
    <location>
        <begin position="343"/>
        <end position="364"/>
    </location>
</feature>
<feature type="transmembrane region" description="Helical" evidence="7">
    <location>
        <begin position="762"/>
        <end position="786"/>
    </location>
</feature>
<dbReference type="Proteomes" id="UP000414233">
    <property type="component" value="Unassembled WGS sequence"/>
</dbReference>
<protein>
    <submittedName>
        <fullName evidence="9">RND transporter</fullName>
    </submittedName>
</protein>
<dbReference type="InterPro" id="IPR050545">
    <property type="entry name" value="Mycobact_MmpL"/>
</dbReference>
<evidence type="ECO:0000256" key="6">
    <source>
        <dbReference type="SAM" id="MobiDB-lite"/>
    </source>
</evidence>
<dbReference type="EMBL" id="CABPRZ010000030">
    <property type="protein sequence ID" value="VVE55558.1"/>
    <property type="molecule type" value="Genomic_DNA"/>
</dbReference>
<dbReference type="GO" id="GO:0005886">
    <property type="term" value="C:plasma membrane"/>
    <property type="evidence" value="ECO:0007669"/>
    <property type="project" value="UniProtKB-SubCell"/>
</dbReference>
<accession>A0A5E4Z4F8</accession>
<keyword evidence="3 7" id="KW-0812">Transmembrane</keyword>
<keyword evidence="5 7" id="KW-0472">Membrane</keyword>
<feature type="transmembrane region" description="Helical" evidence="7">
    <location>
        <begin position="37"/>
        <end position="57"/>
    </location>
</feature>
<dbReference type="PROSITE" id="PS50156">
    <property type="entry name" value="SSD"/>
    <property type="match status" value="1"/>
</dbReference>
<feature type="transmembrane region" description="Helical" evidence="7">
    <location>
        <begin position="298"/>
        <end position="316"/>
    </location>
</feature>
<feature type="transmembrane region" description="Helical" evidence="7">
    <location>
        <begin position="376"/>
        <end position="400"/>
    </location>
</feature>
<evidence type="ECO:0000259" key="8">
    <source>
        <dbReference type="PROSITE" id="PS50156"/>
    </source>
</evidence>
<evidence type="ECO:0000313" key="9">
    <source>
        <dbReference type="EMBL" id="VVE55558.1"/>
    </source>
</evidence>
<feature type="transmembrane region" description="Helical" evidence="7">
    <location>
        <begin position="430"/>
        <end position="449"/>
    </location>
</feature>
<evidence type="ECO:0000256" key="1">
    <source>
        <dbReference type="ARBA" id="ARBA00004651"/>
    </source>
</evidence>
<dbReference type="InterPro" id="IPR004869">
    <property type="entry name" value="MMPL_dom"/>
</dbReference>
<dbReference type="SUPFAM" id="SSF82866">
    <property type="entry name" value="Multidrug efflux transporter AcrB transmembrane domain"/>
    <property type="match status" value="2"/>
</dbReference>
<evidence type="ECO:0000256" key="2">
    <source>
        <dbReference type="ARBA" id="ARBA00022475"/>
    </source>
</evidence>
<reference evidence="9 10" key="1">
    <citation type="submission" date="2019-08" db="EMBL/GenBank/DDBJ databases">
        <authorList>
            <person name="Peeters C."/>
        </authorList>
    </citation>
    <scope>NUCLEOTIDE SEQUENCE [LARGE SCALE GENOMIC DNA]</scope>
    <source>
        <strain evidence="9 10">LMG 30175</strain>
    </source>
</reference>
<comment type="subcellular location">
    <subcellularLocation>
        <location evidence="1">Cell membrane</location>
        <topology evidence="1">Multi-pass membrane protein</topology>
    </subcellularLocation>
</comment>
<keyword evidence="4 7" id="KW-1133">Transmembrane helix</keyword>
<feature type="transmembrane region" description="Helical" evidence="7">
    <location>
        <begin position="247"/>
        <end position="265"/>
    </location>
</feature>
<feature type="transmembrane region" description="Helical" evidence="7">
    <location>
        <begin position="687"/>
        <end position="706"/>
    </location>
</feature>
<feature type="compositionally biased region" description="Basic and acidic residues" evidence="6">
    <location>
        <begin position="810"/>
        <end position="820"/>
    </location>
</feature>
<keyword evidence="2" id="KW-1003">Cell membrane</keyword>
<dbReference type="PANTHER" id="PTHR33406:SF10">
    <property type="entry name" value="SSD DOMAIN-CONTAINING PROTEIN"/>
    <property type="match status" value="1"/>
</dbReference>
<name>A0A5E4Z4F8_9BURK</name>
<feature type="region of interest" description="Disordered" evidence="6">
    <location>
        <begin position="792"/>
        <end position="835"/>
    </location>
</feature>
<evidence type="ECO:0000256" key="3">
    <source>
        <dbReference type="ARBA" id="ARBA00022692"/>
    </source>
</evidence>
<gene>
    <name evidence="9" type="ORF">PTE30175_04916</name>
</gene>
<feature type="transmembrane region" description="Helical" evidence="7">
    <location>
        <begin position="272"/>
        <end position="292"/>
    </location>
</feature>
<proteinExistence type="predicted"/>
<feature type="domain" description="SSD" evidence="8">
    <location>
        <begin position="275"/>
        <end position="397"/>
    </location>
</feature>
<evidence type="ECO:0000313" key="10">
    <source>
        <dbReference type="Proteomes" id="UP000414233"/>
    </source>
</evidence>
<organism evidence="9 10">
    <name type="scientific">Pandoraea terrae</name>
    <dbReference type="NCBI Taxonomy" id="1537710"/>
    <lineage>
        <taxon>Bacteria</taxon>
        <taxon>Pseudomonadati</taxon>
        <taxon>Pseudomonadota</taxon>
        <taxon>Betaproteobacteria</taxon>
        <taxon>Burkholderiales</taxon>
        <taxon>Burkholderiaceae</taxon>
        <taxon>Pandoraea</taxon>
    </lineage>
</organism>
<dbReference type="OrthoDB" id="9176717at2"/>
<evidence type="ECO:0000256" key="4">
    <source>
        <dbReference type="ARBA" id="ARBA00022989"/>
    </source>
</evidence>
<dbReference type="InterPro" id="IPR000731">
    <property type="entry name" value="SSD"/>
</dbReference>
<evidence type="ECO:0000256" key="5">
    <source>
        <dbReference type="ARBA" id="ARBA00023136"/>
    </source>
</evidence>
<dbReference type="Pfam" id="PF03176">
    <property type="entry name" value="MMPL"/>
    <property type="match status" value="2"/>
</dbReference>
<feature type="transmembrane region" description="Helical" evidence="7">
    <location>
        <begin position="659"/>
        <end position="681"/>
    </location>
</feature>
<sequence>MTAPTPQLDAMPVVASRDDFDKASGVLLERVIFNNRFLILAACVLLTVLLGFAASKLKINASFEKMMPLSHPFVQNYQQNAGSLRGLGNSVRIVVENTKGDVYDPAYLAVLRKINDQVFLIPGVDRSYMKSLWMPVVRWTEITEEGFKGGPVMPDSYDGSAGSLANLRQNVSRSGIIGSLVANDQKSSMIFVPLLETDAAGNPLDYRAFHEALSKIRKQYEKDGVRIYAIGFAQLVGDLIHGLIGVFTYFIFAALIATAIILLYTRCVRSTLLVVFCSLMAVAWQLGLMRLFGFVLDPYSVLVPFLIFAIGVSHGAQKMNGIMQDIGRGTDRYVAARYTFRRLFLAGMTALLADAVGFAVLSVIDIPVIRGLAISASIGVAVLIFTNLILLPVLLSYTSVSPRAAQRSLKASEGDHPLPRWFGRFTRPRWAAGVLVFTAILTTGGFLTARHLKIGDLDPGAPELRADSQYNRDNTFVTGHYKLSSDQFAVIVTTPVNGLLSFETLLEMDRLEQQLREIPGVQTTVSAASLARLYTSAGFEGSEKWVTINRDTFVINDAINYVYDSNPEMLNDSRSVAPVVAFLSDHKAETLQRLVQTVQAFAEKHNTAERKFLLAAGNAGIEAATNISVSHANRTMLFYVYAAVVLLCFITFRNWRAVVVAVLPLIVTSILCEALMVTLGIGVKVATLPVTALGVGIGVDYALYLLSVQLVEQRRGMSVADAYGKALVFTGKVVALIGVTLAAAVITWVWSPIKFQADMGILLAFMFLWNMFGALIVVPSLATFLLRSATPRSEAPVDTQGERAAGPLRSAHEGDEETRSESPLPSDVAAQARSA</sequence>
<feature type="transmembrane region" description="Helical" evidence="7">
    <location>
        <begin position="636"/>
        <end position="652"/>
    </location>
</feature>
<dbReference type="RefSeq" id="WP_150699665.1">
    <property type="nucleotide sequence ID" value="NZ_CABPRZ010000030.1"/>
</dbReference>